<evidence type="ECO:0000313" key="3">
    <source>
        <dbReference type="EMBL" id="RDX65921.1"/>
    </source>
</evidence>
<dbReference type="AlphaFoldDB" id="A0A371EIQ0"/>
<feature type="non-terminal residue" evidence="3">
    <location>
        <position position="1"/>
    </location>
</feature>
<comment type="caution">
    <text evidence="3">The sequence shown here is derived from an EMBL/GenBank/DDBJ whole genome shotgun (WGS) entry which is preliminary data.</text>
</comment>
<name>A0A371EIQ0_MUCPR</name>
<keyword evidence="4" id="KW-1185">Reference proteome</keyword>
<feature type="domain" description="Retroviral polymerase SH3-like" evidence="2">
    <location>
        <begin position="89"/>
        <end position="150"/>
    </location>
</feature>
<sequence>MVVSIMDLLMYIASSRVSDMKKLLLKLLKRMNRCMLSEAKLPKHFWGETLYTIVHVINLNPAVALNTEVADKIWSDKDVNYDHLRVFGCKAFVHVPKDERSKLNMKTRQCIFIGYSHDEYGYKMYDPVEKKLVRSYDVQFMEDQTIEDIDKVKKSTLEKDISLSEIDPNGEQHNYVGDQQLEDGFDVPLDDDVDEEQEMSQDENPGGAPEPPLVELRRPNKQRQSSTRYISNEYVTLTNREKLECYRDPDQSAIHLGKNSTFHSRSKHVDLRYHWIHDALDAKLLELTKVHTNENSADIMTKTVPRGKFEACCEITRLAITST</sequence>
<evidence type="ECO:0000313" key="4">
    <source>
        <dbReference type="Proteomes" id="UP000257109"/>
    </source>
</evidence>
<dbReference type="PANTHER" id="PTHR42648">
    <property type="entry name" value="TRANSPOSASE, PUTATIVE-RELATED"/>
    <property type="match status" value="1"/>
</dbReference>
<dbReference type="EMBL" id="QJKJ01013671">
    <property type="protein sequence ID" value="RDX65921.1"/>
    <property type="molecule type" value="Genomic_DNA"/>
</dbReference>
<dbReference type="STRING" id="157652.A0A371EIQ0"/>
<dbReference type="InterPro" id="IPR057670">
    <property type="entry name" value="SH3_retrovirus"/>
</dbReference>
<evidence type="ECO:0000256" key="1">
    <source>
        <dbReference type="SAM" id="MobiDB-lite"/>
    </source>
</evidence>
<dbReference type="Proteomes" id="UP000257109">
    <property type="component" value="Unassembled WGS sequence"/>
</dbReference>
<dbReference type="InterPro" id="IPR039537">
    <property type="entry name" value="Retrotran_Ty1/copia-like"/>
</dbReference>
<gene>
    <name evidence="3" type="ORF">CR513_55373</name>
</gene>
<organism evidence="3 4">
    <name type="scientific">Mucuna pruriens</name>
    <name type="common">Velvet bean</name>
    <name type="synonym">Dolichos pruriens</name>
    <dbReference type="NCBI Taxonomy" id="157652"/>
    <lineage>
        <taxon>Eukaryota</taxon>
        <taxon>Viridiplantae</taxon>
        <taxon>Streptophyta</taxon>
        <taxon>Embryophyta</taxon>
        <taxon>Tracheophyta</taxon>
        <taxon>Spermatophyta</taxon>
        <taxon>Magnoliopsida</taxon>
        <taxon>eudicotyledons</taxon>
        <taxon>Gunneridae</taxon>
        <taxon>Pentapetalae</taxon>
        <taxon>rosids</taxon>
        <taxon>fabids</taxon>
        <taxon>Fabales</taxon>
        <taxon>Fabaceae</taxon>
        <taxon>Papilionoideae</taxon>
        <taxon>50 kb inversion clade</taxon>
        <taxon>NPAAA clade</taxon>
        <taxon>indigoferoid/millettioid clade</taxon>
        <taxon>Phaseoleae</taxon>
        <taxon>Mucuna</taxon>
    </lineage>
</organism>
<dbReference type="CDD" id="cd09272">
    <property type="entry name" value="RNase_HI_RT_Ty1"/>
    <property type="match status" value="1"/>
</dbReference>
<evidence type="ECO:0000259" key="2">
    <source>
        <dbReference type="Pfam" id="PF25597"/>
    </source>
</evidence>
<reference evidence="3" key="1">
    <citation type="submission" date="2018-05" db="EMBL/GenBank/DDBJ databases">
        <title>Draft genome of Mucuna pruriens seed.</title>
        <authorList>
            <person name="Nnadi N.E."/>
            <person name="Vos R."/>
            <person name="Hasami M.H."/>
            <person name="Devisetty U.K."/>
            <person name="Aguiy J.C."/>
        </authorList>
    </citation>
    <scope>NUCLEOTIDE SEQUENCE [LARGE SCALE GENOMIC DNA]</scope>
    <source>
        <strain evidence="3">JCA_2017</strain>
    </source>
</reference>
<protein>
    <recommendedName>
        <fullName evidence="2">Retroviral polymerase SH3-like domain-containing protein</fullName>
    </recommendedName>
</protein>
<accession>A0A371EIQ0</accession>
<dbReference type="Pfam" id="PF25597">
    <property type="entry name" value="SH3_retrovirus"/>
    <property type="match status" value="1"/>
</dbReference>
<feature type="region of interest" description="Disordered" evidence="1">
    <location>
        <begin position="195"/>
        <end position="229"/>
    </location>
</feature>
<dbReference type="PANTHER" id="PTHR42648:SF28">
    <property type="entry name" value="TRANSPOSON-ENCODED PROTEIN WITH RIBONUCLEASE H-LIKE AND RETROVIRUS ZINC FINGER-LIKE DOMAINS"/>
    <property type="match status" value="1"/>
</dbReference>
<proteinExistence type="predicted"/>
<dbReference type="OrthoDB" id="1432605at2759"/>